<accession>A0ABN7MEI4</accession>
<organism evidence="7 8">
    <name type="scientific">Nitrospira defluvii</name>
    <dbReference type="NCBI Taxonomy" id="330214"/>
    <lineage>
        <taxon>Bacteria</taxon>
        <taxon>Pseudomonadati</taxon>
        <taxon>Nitrospirota</taxon>
        <taxon>Nitrospiria</taxon>
        <taxon>Nitrospirales</taxon>
        <taxon>Nitrospiraceae</taxon>
        <taxon>Nitrospira</taxon>
    </lineage>
</organism>
<dbReference type="RefSeq" id="WP_213044273.1">
    <property type="nucleotide sequence ID" value="NZ_CAJNBJ010000021.1"/>
</dbReference>
<feature type="domain" description="Heparinase II/III-like C-terminal" evidence="5">
    <location>
        <begin position="447"/>
        <end position="671"/>
    </location>
</feature>
<evidence type="ECO:0000313" key="8">
    <source>
        <dbReference type="Proteomes" id="UP000675880"/>
    </source>
</evidence>
<dbReference type="Pfam" id="PF16889">
    <property type="entry name" value="Hepar_II_III_N"/>
    <property type="match status" value="1"/>
</dbReference>
<keyword evidence="8" id="KW-1185">Reference proteome</keyword>
<gene>
    <name evidence="7" type="ORF">NSPZN2_80114</name>
</gene>
<keyword evidence="4" id="KW-0456">Lyase</keyword>
<dbReference type="Gene3D" id="2.70.98.70">
    <property type="match status" value="1"/>
</dbReference>
<dbReference type="Gene3D" id="1.50.10.100">
    <property type="entry name" value="Chondroitin AC/alginate lyase"/>
    <property type="match status" value="1"/>
</dbReference>
<evidence type="ECO:0000259" key="6">
    <source>
        <dbReference type="Pfam" id="PF16889"/>
    </source>
</evidence>
<evidence type="ECO:0000259" key="5">
    <source>
        <dbReference type="Pfam" id="PF07940"/>
    </source>
</evidence>
<dbReference type="InterPro" id="IPR031680">
    <property type="entry name" value="Hepar_II_III_N"/>
</dbReference>
<feature type="domain" description="Heparin-sulfate lyase N-terminal" evidence="6">
    <location>
        <begin position="118"/>
        <end position="386"/>
    </location>
</feature>
<dbReference type="PANTHER" id="PTHR39210">
    <property type="entry name" value="HEPARIN-SULFATE LYASE"/>
    <property type="match status" value="1"/>
</dbReference>
<sequence>MIIDPPIRTGDRIRAKLQGVGWYATLRMGMLKGIRLLTSRWFRKQQARRSYRVDGRVLTAALDTTPDQLDRVMARLKTDLGSRLPFDPAQLPAMRTYYREQAADELAAVVESAEQVCHHVCDLLGSGPVFLGDPIDWHRDVKSGYRWRSDVYCSDIPHGQGNGADIKVPWELSRGYHLVLLAQAAQLTGEEKYARECIAQMTAWIEANQPGYGVNWACPMDVAIRAVNWLWTLAMVVDHPLAANAWLSDVVATLVAHGRFLMENLELRDDGVTANHYLANVVGLLYLGCCVKELREAGQWRDFAVRELVREMDRQVLTDGVHFESSVSYHRLVTECFLSSAALCRRHGVELPPGFHRRLEKMCDVVAGYTKPNGLAPQIGDGDNGRLHVLTGYSRRDVRDHRHVLGLGAWYFDRDDWRAAAGSSWIEGLWFGAGPGAKPVPATGLSRTVAFPFGGFYILRHERNYMLVNCSPPGTNGVGTHKHNDLLSVELHIGGEDILVDPGCFLYTSDPQAYNRFRSTRAHSTVTVDQAEQNRLIPGKLFCLHPDSRVQVLQWEPGGPVERLVAEHDGYERLSHPVRHRREIVVDRLSGTWQVTDRLTPRDGRPLSHHAEWTLTFAPHCSLLPARSGWHVSTPSQRLWLEGPQLLSGGKAITPAPHLEEGLVAPQYGRVQPAPVLRWSWDGVLPVESRVSISRAGRDGAGSS</sequence>
<dbReference type="Proteomes" id="UP000675880">
    <property type="component" value="Unassembled WGS sequence"/>
</dbReference>
<name>A0ABN7MEI4_9BACT</name>
<comment type="caution">
    <text evidence="7">The sequence shown here is derived from an EMBL/GenBank/DDBJ whole genome shotgun (WGS) entry which is preliminary data.</text>
</comment>
<dbReference type="InterPro" id="IPR012480">
    <property type="entry name" value="Hepar_II_III_C"/>
</dbReference>
<reference evidence="7 8" key="1">
    <citation type="submission" date="2021-02" db="EMBL/GenBank/DDBJ databases">
        <authorList>
            <person name="Han P."/>
        </authorList>
    </citation>
    <scope>NUCLEOTIDE SEQUENCE [LARGE SCALE GENOMIC DNA]</scope>
    <source>
        <strain evidence="7">Candidatus Nitrospira sp. ZN2</strain>
    </source>
</reference>
<proteinExistence type="predicted"/>
<protein>
    <submittedName>
        <fullName evidence="7">Hepar_II_III_N domain-containing protein</fullName>
    </submittedName>
</protein>
<evidence type="ECO:0000256" key="2">
    <source>
        <dbReference type="ARBA" id="ARBA00022729"/>
    </source>
</evidence>
<dbReference type="SUPFAM" id="SSF48230">
    <property type="entry name" value="Chondroitin AC/alginate lyase"/>
    <property type="match status" value="1"/>
</dbReference>
<dbReference type="PANTHER" id="PTHR39210:SF1">
    <property type="entry name" value="HEPARIN-SULFATE LYASE"/>
    <property type="match status" value="1"/>
</dbReference>
<keyword evidence="3" id="KW-0574">Periplasm</keyword>
<evidence type="ECO:0000256" key="3">
    <source>
        <dbReference type="ARBA" id="ARBA00022764"/>
    </source>
</evidence>
<evidence type="ECO:0000256" key="1">
    <source>
        <dbReference type="ARBA" id="ARBA00004418"/>
    </source>
</evidence>
<dbReference type="EMBL" id="CAJNBJ010000021">
    <property type="protein sequence ID" value="CAE6802109.1"/>
    <property type="molecule type" value="Genomic_DNA"/>
</dbReference>
<dbReference type="Pfam" id="PF07940">
    <property type="entry name" value="Hepar_II_III_C"/>
    <property type="match status" value="1"/>
</dbReference>
<keyword evidence="2" id="KW-0732">Signal</keyword>
<comment type="subcellular location">
    <subcellularLocation>
        <location evidence="1">Periplasm</location>
    </subcellularLocation>
</comment>
<evidence type="ECO:0000256" key="4">
    <source>
        <dbReference type="ARBA" id="ARBA00023239"/>
    </source>
</evidence>
<dbReference type="InterPro" id="IPR008929">
    <property type="entry name" value="Chondroitin_lyas"/>
</dbReference>
<evidence type="ECO:0000313" key="7">
    <source>
        <dbReference type="EMBL" id="CAE6802109.1"/>
    </source>
</evidence>